<keyword evidence="1" id="KW-0732">Signal</keyword>
<evidence type="ECO:0000313" key="2">
    <source>
        <dbReference type="EMBL" id="GGB32702.1"/>
    </source>
</evidence>
<dbReference type="Pfam" id="PF03640">
    <property type="entry name" value="Lipoprotein_15"/>
    <property type="match status" value="2"/>
</dbReference>
<keyword evidence="3" id="KW-1185">Reference proteome</keyword>
<evidence type="ECO:0000313" key="3">
    <source>
        <dbReference type="Proteomes" id="UP000646152"/>
    </source>
</evidence>
<evidence type="ECO:0000256" key="1">
    <source>
        <dbReference type="SAM" id="SignalP"/>
    </source>
</evidence>
<name>A0ABQ1ICI7_9GAMM</name>
<gene>
    <name evidence="2" type="ORF">GCM10011502_02190</name>
</gene>
<evidence type="ECO:0008006" key="4">
    <source>
        <dbReference type="Google" id="ProtNLM"/>
    </source>
</evidence>
<reference evidence="3" key="1">
    <citation type="journal article" date="2019" name="Int. J. Syst. Evol. Microbiol.">
        <title>The Global Catalogue of Microorganisms (GCM) 10K type strain sequencing project: providing services to taxonomists for standard genome sequencing and annotation.</title>
        <authorList>
            <consortium name="The Broad Institute Genomics Platform"/>
            <consortium name="The Broad Institute Genome Sequencing Center for Infectious Disease"/>
            <person name="Wu L."/>
            <person name="Ma J."/>
        </authorList>
    </citation>
    <scope>NUCLEOTIDE SEQUENCE [LARGE SCALE GENOMIC DNA]</scope>
    <source>
        <strain evidence="3">CGMCC 1.15923</strain>
    </source>
</reference>
<comment type="caution">
    <text evidence="2">The sequence shown here is derived from an EMBL/GenBank/DDBJ whole genome shotgun (WGS) entry which is preliminary data.</text>
</comment>
<dbReference type="Proteomes" id="UP000646152">
    <property type="component" value="Unassembled WGS sequence"/>
</dbReference>
<dbReference type="PIRSF" id="PIRSF029720">
    <property type="entry name" value="UCP029720"/>
    <property type="match status" value="1"/>
</dbReference>
<feature type="chain" id="PRO_5047166294" description="Lipoprotein" evidence="1">
    <location>
        <begin position="20"/>
        <end position="122"/>
    </location>
</feature>
<dbReference type="PANTHER" id="PTHR39335:SF1">
    <property type="entry name" value="BLL4220 PROTEIN"/>
    <property type="match status" value="1"/>
</dbReference>
<dbReference type="PANTHER" id="PTHR39335">
    <property type="entry name" value="BLL4220 PROTEIN"/>
    <property type="match status" value="1"/>
</dbReference>
<dbReference type="InterPro" id="IPR014558">
    <property type="entry name" value="UCP029720"/>
</dbReference>
<dbReference type="InterPro" id="IPR005297">
    <property type="entry name" value="Lipoprotein_repeat"/>
</dbReference>
<accession>A0ABQ1ICI7</accession>
<feature type="signal peptide" evidence="1">
    <location>
        <begin position="1"/>
        <end position="19"/>
    </location>
</feature>
<proteinExistence type="predicted"/>
<organism evidence="2 3">
    <name type="scientific">Oceanisphaera marina</name>
    <dbReference type="NCBI Taxonomy" id="2017550"/>
    <lineage>
        <taxon>Bacteria</taxon>
        <taxon>Pseudomonadati</taxon>
        <taxon>Pseudomonadota</taxon>
        <taxon>Gammaproteobacteria</taxon>
        <taxon>Aeromonadales</taxon>
        <taxon>Aeromonadaceae</taxon>
        <taxon>Oceanisphaera</taxon>
    </lineage>
</organism>
<dbReference type="EMBL" id="BMKE01000001">
    <property type="protein sequence ID" value="GGB32702.1"/>
    <property type="molecule type" value="Genomic_DNA"/>
</dbReference>
<sequence length="122" mass="13308">MYPKVLLGLAMAFSVQVWAAPVQTADSSEGEILTNEAGMSLYVFDKDEAGVSNCNDTCADNWPPLAASKEDQAAGDYGIITRSDGSLQWSYLDQPLYLWKQDKAPGDMTGDGKFDVWHLAKP</sequence>
<dbReference type="RefSeq" id="WP_188628233.1">
    <property type="nucleotide sequence ID" value="NZ_BMKE01000001.1"/>
</dbReference>
<protein>
    <recommendedName>
        <fullName evidence="4">Lipoprotein</fullName>
    </recommendedName>
</protein>